<dbReference type="InterPro" id="IPR019734">
    <property type="entry name" value="TPR_rpt"/>
</dbReference>
<feature type="region of interest" description="Disordered" evidence="2">
    <location>
        <begin position="413"/>
        <end position="436"/>
    </location>
</feature>
<dbReference type="PROSITE" id="PS50005">
    <property type="entry name" value="TPR"/>
    <property type="match status" value="1"/>
</dbReference>
<feature type="region of interest" description="Disordered" evidence="2">
    <location>
        <begin position="116"/>
        <end position="148"/>
    </location>
</feature>
<reference evidence="3" key="1">
    <citation type="submission" date="2014-11" db="EMBL/GenBank/DDBJ databases">
        <authorList>
            <person name="Otto D Thomas"/>
            <person name="Naeem Raeece"/>
        </authorList>
    </citation>
    <scope>NUCLEOTIDE SEQUENCE</scope>
</reference>
<accession>A0A0G4FTA0</accession>
<dbReference type="SUPFAM" id="SSF48452">
    <property type="entry name" value="TPR-like"/>
    <property type="match status" value="2"/>
</dbReference>
<feature type="repeat" description="TPR" evidence="1">
    <location>
        <begin position="342"/>
        <end position="375"/>
    </location>
</feature>
<organism evidence="3">
    <name type="scientific">Chromera velia CCMP2878</name>
    <dbReference type="NCBI Taxonomy" id="1169474"/>
    <lineage>
        <taxon>Eukaryota</taxon>
        <taxon>Sar</taxon>
        <taxon>Alveolata</taxon>
        <taxon>Colpodellida</taxon>
        <taxon>Chromeraceae</taxon>
        <taxon>Chromera</taxon>
    </lineage>
</organism>
<keyword evidence="1" id="KW-0802">TPR repeat</keyword>
<dbReference type="PANTHER" id="PTHR44177:SF1">
    <property type="entry name" value="TETRATRICOPEPTIDE REPEAT PROTEIN 8"/>
    <property type="match status" value="1"/>
</dbReference>
<dbReference type="PANTHER" id="PTHR44177">
    <property type="entry name" value="TETRATRICOPEPTIDE REPEAT PROTEIN 8"/>
    <property type="match status" value="1"/>
</dbReference>
<sequence>MQSLQMHPTFEALSKLRRHRYEECTATCRRALHQSQRQSSSSSVQSLSKASSLSRLDKADRDGLSFLLLKSTVASQWVNETEAGGDAAPSLGTGKFPGMRIALTALGLIQTDLPSSSSGANLVKDPSKGGVRKPVSLEGRPVSGFARPPTAIASRKQQQQREKTGARLGTAAAKRMGTARLGTAVGVGGASGYLKRLATQQGRATAGGAGGGVSVELSSDEIQKYSRNPATAKEAFEWLVFVTRDPWRAFEFASDFAHLGNDPGSATAETTLADWWWLSRLGSVCVSMGLSAEAIKFLSSSVQREAVGASVILWARALMMRGQDSQAISTCETYALRLQCDVSLLVFLARLQADRGEGKKALALFKRVLKLDPLHVEAQANLACNFFYEGHAEVAAKLFSRIAATCGRKNGGVALHSPETEGKEEGGEEEEETELTSSSTSVPILCNLAVSCLASGQWDSAVKWFEKALQVPSTDPQERADLWFNLSHLGLATGDLQLATQALRLSILCQPDHGEALNNLSALERRAGRVKQASLLLEEAVRVRPTLFEPLLNRARAAERDGNVQTAIKFCQDALKACPDHSEALEFISDLREQLGML</sequence>
<dbReference type="SMART" id="SM00028">
    <property type="entry name" value="TPR"/>
    <property type="match status" value="5"/>
</dbReference>
<dbReference type="VEuPathDB" id="CryptoDB:Cvel_18608"/>
<dbReference type="InterPro" id="IPR011990">
    <property type="entry name" value="TPR-like_helical_dom_sf"/>
</dbReference>
<proteinExistence type="predicted"/>
<dbReference type="Pfam" id="PF13176">
    <property type="entry name" value="TPR_7"/>
    <property type="match status" value="1"/>
</dbReference>
<protein>
    <submittedName>
        <fullName evidence="3">Uncharacterized protein</fullName>
    </submittedName>
</protein>
<evidence type="ECO:0000256" key="2">
    <source>
        <dbReference type="SAM" id="MobiDB-lite"/>
    </source>
</evidence>
<dbReference type="AlphaFoldDB" id="A0A0G4FTA0"/>
<feature type="compositionally biased region" description="Low complexity" evidence="2">
    <location>
        <begin position="33"/>
        <end position="52"/>
    </location>
</feature>
<dbReference type="Gene3D" id="1.25.40.10">
    <property type="entry name" value="Tetratricopeptide repeat domain"/>
    <property type="match status" value="1"/>
</dbReference>
<feature type="region of interest" description="Disordered" evidence="2">
    <location>
        <begin position="32"/>
        <end position="52"/>
    </location>
</feature>
<evidence type="ECO:0000256" key="1">
    <source>
        <dbReference type="PROSITE-ProRule" id="PRU00339"/>
    </source>
</evidence>
<dbReference type="GO" id="GO:0036064">
    <property type="term" value="C:ciliary basal body"/>
    <property type="evidence" value="ECO:0007669"/>
    <property type="project" value="TreeGrafter"/>
</dbReference>
<dbReference type="GO" id="GO:0034464">
    <property type="term" value="C:BBSome"/>
    <property type="evidence" value="ECO:0007669"/>
    <property type="project" value="InterPro"/>
</dbReference>
<dbReference type="InterPro" id="IPR028796">
    <property type="entry name" value="BBS8"/>
</dbReference>
<evidence type="ECO:0000313" key="3">
    <source>
        <dbReference type="EMBL" id="CEM17856.1"/>
    </source>
</evidence>
<dbReference type="Pfam" id="PF13432">
    <property type="entry name" value="TPR_16"/>
    <property type="match status" value="1"/>
</dbReference>
<dbReference type="EMBL" id="CDMZ01000609">
    <property type="protein sequence ID" value="CEM17856.1"/>
    <property type="molecule type" value="Genomic_DNA"/>
</dbReference>
<name>A0A0G4FTA0_9ALVE</name>
<dbReference type="GO" id="GO:0097730">
    <property type="term" value="C:non-motile cilium"/>
    <property type="evidence" value="ECO:0007669"/>
    <property type="project" value="TreeGrafter"/>
</dbReference>
<gene>
    <name evidence="3" type="ORF">Cvel_18608</name>
</gene>
<dbReference type="SUPFAM" id="SSF81901">
    <property type="entry name" value="HCP-like"/>
    <property type="match status" value="1"/>
</dbReference>
<dbReference type="GO" id="GO:1905515">
    <property type="term" value="P:non-motile cilium assembly"/>
    <property type="evidence" value="ECO:0007669"/>
    <property type="project" value="InterPro"/>
</dbReference>